<evidence type="ECO:0000313" key="10">
    <source>
        <dbReference type="EMBL" id="RHW72759.1"/>
    </source>
</evidence>
<dbReference type="AlphaFoldDB" id="A0A3L6L7Z0"/>
<evidence type="ECO:0000259" key="9">
    <source>
        <dbReference type="Pfam" id="PF13206"/>
    </source>
</evidence>
<keyword evidence="5" id="KW-0732">Signal</keyword>
<evidence type="ECO:0000256" key="4">
    <source>
        <dbReference type="ARBA" id="ARBA00022622"/>
    </source>
</evidence>
<evidence type="ECO:0000256" key="6">
    <source>
        <dbReference type="ARBA" id="ARBA00023136"/>
    </source>
</evidence>
<dbReference type="GO" id="GO:0098552">
    <property type="term" value="C:side of membrane"/>
    <property type="evidence" value="ECO:0007669"/>
    <property type="project" value="UniProtKB-KW"/>
</dbReference>
<feature type="domain" description="Trypanosome variant surface glycoprotein B-type N-terminal" evidence="9">
    <location>
        <begin position="3"/>
        <end position="68"/>
    </location>
</feature>
<proteinExistence type="predicted"/>
<name>A0A3L6L7Z0_9TRYP</name>
<evidence type="ECO:0000256" key="2">
    <source>
        <dbReference type="ARBA" id="ARBA00004609"/>
    </source>
</evidence>
<keyword evidence="7" id="KW-0325">Glycoprotein</keyword>
<reference evidence="10" key="1">
    <citation type="submission" date="2018-09" db="EMBL/GenBank/DDBJ databases">
        <title>whole genome sequence of T. equiperdum IVM-t1 strain.</title>
        <authorList>
            <person name="Suganuma K."/>
        </authorList>
    </citation>
    <scope>NUCLEOTIDE SEQUENCE [LARGE SCALE GENOMIC DNA]</scope>
    <source>
        <strain evidence="10">IVM-t1</strain>
    </source>
</reference>
<organism evidence="10">
    <name type="scientific">Trypanosoma brucei equiperdum</name>
    <dbReference type="NCBI Taxonomy" id="630700"/>
    <lineage>
        <taxon>Eukaryota</taxon>
        <taxon>Discoba</taxon>
        <taxon>Euglenozoa</taxon>
        <taxon>Kinetoplastea</taxon>
        <taxon>Metakinetoplastina</taxon>
        <taxon>Trypanosomatida</taxon>
        <taxon>Trypanosomatidae</taxon>
        <taxon>Trypanosoma</taxon>
    </lineage>
</organism>
<dbReference type="Pfam" id="PF13206">
    <property type="entry name" value="VSG_B"/>
    <property type="match status" value="1"/>
</dbReference>
<keyword evidence="8" id="KW-0449">Lipoprotein</keyword>
<comment type="subcellular location">
    <subcellularLocation>
        <location evidence="2">Cell membrane</location>
        <topology evidence="2">Lipid-anchor</topology>
        <topology evidence="2">GPI-anchor</topology>
    </subcellularLocation>
</comment>
<evidence type="ECO:0000256" key="1">
    <source>
        <dbReference type="ARBA" id="ARBA00002523"/>
    </source>
</evidence>
<dbReference type="GO" id="GO:0005886">
    <property type="term" value="C:plasma membrane"/>
    <property type="evidence" value="ECO:0007669"/>
    <property type="project" value="UniProtKB-SubCell"/>
</dbReference>
<evidence type="ECO:0000256" key="8">
    <source>
        <dbReference type="ARBA" id="ARBA00023288"/>
    </source>
</evidence>
<protein>
    <recommendedName>
        <fullName evidence="9">Trypanosome variant surface glycoprotein B-type N-terminal domain-containing protein</fullName>
    </recommendedName>
</protein>
<dbReference type="InterPro" id="IPR025932">
    <property type="entry name" value="Trypano_VSG_B_N_dom"/>
</dbReference>
<accession>A0A3L6L7Z0</accession>
<keyword evidence="3" id="KW-1003">Cell membrane</keyword>
<comment type="function">
    <text evidence="1">VSG forms a coat on the surface of the parasite. The trypanosome evades the immune response of the host by expressing a series of antigenically distinct VSGs from an estimated 1000 VSG genes.</text>
</comment>
<evidence type="ECO:0000256" key="3">
    <source>
        <dbReference type="ARBA" id="ARBA00022475"/>
    </source>
</evidence>
<evidence type="ECO:0000256" key="5">
    <source>
        <dbReference type="ARBA" id="ARBA00022729"/>
    </source>
</evidence>
<keyword evidence="6" id="KW-0472">Membrane</keyword>
<dbReference type="EMBL" id="QSBY01000004">
    <property type="protein sequence ID" value="RHW72759.1"/>
    <property type="molecule type" value="Genomic_DNA"/>
</dbReference>
<sequence length="125" mass="14141">MAYLGHNNTGDCDTGNIERCVDYSTALSLKNNGQGKLCWYEQMERAVESSKAWKTARRAEETINQRLEMNAQIAEQLYAANWIDEQPAAKHQLAQQPLTQTKCKLKNTTAEECPSDHCDCDNSKK</sequence>
<keyword evidence="4" id="KW-0336">GPI-anchor</keyword>
<comment type="caution">
    <text evidence="10">The sequence shown here is derived from an EMBL/GenBank/DDBJ whole genome shotgun (WGS) entry which is preliminary data.</text>
</comment>
<evidence type="ECO:0000256" key="7">
    <source>
        <dbReference type="ARBA" id="ARBA00023180"/>
    </source>
</evidence>
<gene>
    <name evidence="10" type="ORF">DPX39_040087300</name>
</gene>
<dbReference type="Proteomes" id="UP000266743">
    <property type="component" value="Chromosome 4"/>
</dbReference>